<feature type="region of interest" description="Disordered" evidence="1">
    <location>
        <begin position="28"/>
        <end position="61"/>
    </location>
</feature>
<feature type="region of interest" description="Disordered" evidence="1">
    <location>
        <begin position="493"/>
        <end position="564"/>
    </location>
</feature>
<feature type="region of interest" description="Disordered" evidence="1">
    <location>
        <begin position="235"/>
        <end position="263"/>
    </location>
</feature>
<dbReference type="GO" id="GO:0005934">
    <property type="term" value="C:cellular bud tip"/>
    <property type="evidence" value="ECO:0007669"/>
    <property type="project" value="EnsemblFungi"/>
</dbReference>
<dbReference type="GO" id="GO:1902413">
    <property type="term" value="P:negative regulation of mitotic cytokinesis"/>
    <property type="evidence" value="ECO:0007669"/>
    <property type="project" value="EnsemblFungi"/>
</dbReference>
<dbReference type="GO" id="GO:0005935">
    <property type="term" value="C:cellular bud neck"/>
    <property type="evidence" value="ECO:0007669"/>
    <property type="project" value="EnsemblFungi"/>
</dbReference>
<feature type="region of interest" description="Disordered" evidence="1">
    <location>
        <begin position="305"/>
        <end position="326"/>
    </location>
</feature>
<keyword evidence="2" id="KW-0472">Membrane</keyword>
<dbReference type="InterPro" id="IPR014805">
    <property type="entry name" value="SKG6/TOS2-like"/>
</dbReference>
<dbReference type="Pfam" id="PF08693">
    <property type="entry name" value="SKG6"/>
    <property type="match status" value="1"/>
</dbReference>
<proteinExistence type="predicted"/>
<feature type="compositionally biased region" description="Polar residues" evidence="1">
    <location>
        <begin position="502"/>
        <end position="534"/>
    </location>
</feature>
<dbReference type="eggNOG" id="ENOG502REX9">
    <property type="taxonomic scope" value="Eukaryota"/>
</dbReference>
<accession>G0W868</accession>
<evidence type="ECO:0000313" key="3">
    <source>
        <dbReference type="EMBL" id="CCD23979.1"/>
    </source>
</evidence>
<feature type="compositionally biased region" description="Polar residues" evidence="1">
    <location>
        <begin position="120"/>
        <end position="140"/>
    </location>
</feature>
<feature type="transmembrane region" description="Helical" evidence="2">
    <location>
        <begin position="65"/>
        <end position="90"/>
    </location>
</feature>
<keyword evidence="4" id="KW-1185">Reference proteome</keyword>
<dbReference type="GeneID" id="11496354"/>
<evidence type="ECO:0000256" key="2">
    <source>
        <dbReference type="SAM" id="Phobius"/>
    </source>
</evidence>
<dbReference type="GO" id="GO:0016020">
    <property type="term" value="C:membrane"/>
    <property type="evidence" value="ECO:0007669"/>
    <property type="project" value="EnsemblFungi"/>
</dbReference>
<dbReference type="HOGENOM" id="CLU_026020_0_0_1"/>
<dbReference type="GO" id="GO:0000131">
    <property type="term" value="C:incipient cellular bud site"/>
    <property type="evidence" value="ECO:0007669"/>
    <property type="project" value="EnsemblFungi"/>
</dbReference>
<sequence>MIQMRSVDQNSLRPRTTAGSFQYLYKRADSDSSSSSKTSSSKSTKCTGTKAQCEKPSMNSHSTSVTVGVAVAVPVAVVIIALAAILIVVYKRSKREAQEDNDPDFDGDGEYLPNVHPYATQPQYYPTNDPQFATRNQNTYPPQQQQQPPIENPFSNMQRVDSSWAVEPFQLPNTDDTNSLREFAKQVQNDKLGGYHLASRNGSRVELSQQSSSVSIPTIKDTIKFAATDDSRFETNNNGYSNSQRTGTIDFESSSNGSPNTFLDEKLVKNSTVSIPTDELPLNTTQNAIQNTLEPYNDAFEFENNREDDADENNEDDYTIPLSSSEEEDIKRMKSIYQVYLDRNGTTYQKAGKMNESDTPLETATKNTNLPMEQTTYPTEVVEDVSNQYGNLDFQSNHENKNTDTSATLAVPTSKTRAASSIYSEAPFQLSAQQHYQPQQSYQQPQQQYPQYLQPLQQVPPQPYLQYPPQAYNPQNQYYQSQQQFNHPQTLETIGELPTPTGLMNSASSHSLTSFRNPSKQQIQLQTARLNGTALNPVDHPEMFYTSTPDAYNNGQGNGYAGTDASIQTNMKKETSTAPLPFQLRQSIVMTNPHDLQAVPTHKPAGSFRNINAANNSRNNSLTSQTNPYYQQQQRQFNSRVSGILEETDTVQPPRMGAILPHSGSQEDLRRQLGSSDNYNVT</sequence>
<name>G0W868_NAUDC</name>
<dbReference type="Proteomes" id="UP000000689">
    <property type="component" value="Chromosome 3"/>
</dbReference>
<dbReference type="KEGG" id="ndi:NDAI_0C03190"/>
<feature type="compositionally biased region" description="Low complexity" evidence="1">
    <location>
        <begin position="31"/>
        <end position="45"/>
    </location>
</feature>
<feature type="compositionally biased region" description="Polar residues" evidence="1">
    <location>
        <begin position="235"/>
        <end position="261"/>
    </location>
</feature>
<organism evidence="3 4">
    <name type="scientific">Naumovozyma dairenensis (strain ATCC 10597 / BCRC 20456 / CBS 421 / NBRC 0211 / NRRL Y-12639)</name>
    <name type="common">Saccharomyces dairenensis</name>
    <dbReference type="NCBI Taxonomy" id="1071378"/>
    <lineage>
        <taxon>Eukaryota</taxon>
        <taxon>Fungi</taxon>
        <taxon>Dikarya</taxon>
        <taxon>Ascomycota</taxon>
        <taxon>Saccharomycotina</taxon>
        <taxon>Saccharomycetes</taxon>
        <taxon>Saccharomycetales</taxon>
        <taxon>Saccharomycetaceae</taxon>
        <taxon>Naumovozyma</taxon>
    </lineage>
</organism>
<protein>
    <submittedName>
        <fullName evidence="3">Uncharacterized protein</fullName>
    </submittedName>
</protein>
<reference evidence="3 4" key="1">
    <citation type="journal article" date="2011" name="Proc. Natl. Acad. Sci. U.S.A.">
        <title>Evolutionary erosion of yeast sex chromosomes by mating-type switching accidents.</title>
        <authorList>
            <person name="Gordon J.L."/>
            <person name="Armisen D."/>
            <person name="Proux-Wera E."/>
            <person name="Oheigeartaigh S.S."/>
            <person name="Byrne K.P."/>
            <person name="Wolfe K.H."/>
        </authorList>
    </citation>
    <scope>NUCLEOTIDE SEQUENCE [LARGE SCALE GENOMIC DNA]</scope>
    <source>
        <strain evidence="4">ATCC 10597 / BCRC 20456 / CBS 421 / NBRC 0211 / NRRL Y-12639</strain>
    </source>
</reference>
<dbReference type="RefSeq" id="XP_003669222.1">
    <property type="nucleotide sequence ID" value="XM_003669174.1"/>
</dbReference>
<dbReference type="AlphaFoldDB" id="G0W868"/>
<dbReference type="EMBL" id="HE580269">
    <property type="protein sequence ID" value="CCD23979.1"/>
    <property type="molecule type" value="Genomic_DNA"/>
</dbReference>
<feature type="region of interest" description="Disordered" evidence="1">
    <location>
        <begin position="96"/>
        <end position="156"/>
    </location>
</feature>
<evidence type="ECO:0000256" key="1">
    <source>
        <dbReference type="SAM" id="MobiDB-lite"/>
    </source>
</evidence>
<feature type="compositionally biased region" description="Acidic residues" evidence="1">
    <location>
        <begin position="306"/>
        <end position="318"/>
    </location>
</feature>
<keyword evidence="2" id="KW-0812">Transmembrane</keyword>
<dbReference type="OMA" id="RMKSIYQ"/>
<dbReference type="GO" id="GO:0071944">
    <property type="term" value="C:cell periphery"/>
    <property type="evidence" value="ECO:0007669"/>
    <property type="project" value="EnsemblFungi"/>
</dbReference>
<feature type="compositionally biased region" description="Acidic residues" evidence="1">
    <location>
        <begin position="99"/>
        <end position="109"/>
    </location>
</feature>
<evidence type="ECO:0000313" key="4">
    <source>
        <dbReference type="Proteomes" id="UP000000689"/>
    </source>
</evidence>
<gene>
    <name evidence="3" type="primary">NDAI0C03190</name>
    <name evidence="3" type="ordered locus">NDAI_0C03190</name>
</gene>
<dbReference type="OrthoDB" id="4035953at2759"/>
<feature type="compositionally biased region" description="Polar residues" evidence="1">
    <location>
        <begin position="673"/>
        <end position="682"/>
    </location>
</feature>
<feature type="region of interest" description="Disordered" evidence="1">
    <location>
        <begin position="654"/>
        <end position="682"/>
    </location>
</feature>
<keyword evidence="2" id="KW-1133">Transmembrane helix</keyword>